<dbReference type="Proteomes" id="UP000655208">
    <property type="component" value="Unassembled WGS sequence"/>
</dbReference>
<dbReference type="SUPFAM" id="SSF52540">
    <property type="entry name" value="P-loop containing nucleoside triphosphate hydrolases"/>
    <property type="match status" value="1"/>
</dbReference>
<organism evidence="6 7">
    <name type="scientific">Nakamurella endophytica</name>
    <dbReference type="NCBI Taxonomy" id="1748367"/>
    <lineage>
        <taxon>Bacteria</taxon>
        <taxon>Bacillati</taxon>
        <taxon>Actinomycetota</taxon>
        <taxon>Actinomycetes</taxon>
        <taxon>Nakamurellales</taxon>
        <taxon>Nakamurellaceae</taxon>
        <taxon>Nakamurella</taxon>
    </lineage>
</organism>
<keyword evidence="4 6" id="KW-0067">ATP-binding</keyword>
<dbReference type="GO" id="GO:0005524">
    <property type="term" value="F:ATP binding"/>
    <property type="evidence" value="ECO:0007669"/>
    <property type="project" value="UniProtKB-KW"/>
</dbReference>
<comment type="similarity">
    <text evidence="1">Belongs to the ABC transporter superfamily.</text>
</comment>
<dbReference type="PANTHER" id="PTHR43776">
    <property type="entry name" value="TRANSPORT ATP-BINDING PROTEIN"/>
    <property type="match status" value="1"/>
</dbReference>
<dbReference type="GO" id="GO:0055085">
    <property type="term" value="P:transmembrane transport"/>
    <property type="evidence" value="ECO:0007669"/>
    <property type="project" value="UniProtKB-ARBA"/>
</dbReference>
<dbReference type="InterPro" id="IPR003439">
    <property type="entry name" value="ABC_transporter-like_ATP-bd"/>
</dbReference>
<feature type="domain" description="ABC transporter" evidence="5">
    <location>
        <begin position="15"/>
        <end position="261"/>
    </location>
</feature>
<dbReference type="Pfam" id="PF00005">
    <property type="entry name" value="ABC_tran"/>
    <property type="match status" value="1"/>
</dbReference>
<dbReference type="InterPro" id="IPR017871">
    <property type="entry name" value="ABC_transporter-like_CS"/>
</dbReference>
<dbReference type="InterPro" id="IPR003593">
    <property type="entry name" value="AAA+_ATPase"/>
</dbReference>
<dbReference type="PROSITE" id="PS00211">
    <property type="entry name" value="ABC_TRANSPORTER_1"/>
    <property type="match status" value="1"/>
</dbReference>
<proteinExistence type="inferred from homology"/>
<evidence type="ECO:0000259" key="5">
    <source>
        <dbReference type="PROSITE" id="PS50893"/>
    </source>
</evidence>
<dbReference type="RefSeq" id="WP_188940060.1">
    <property type="nucleotide sequence ID" value="NZ_BMNA01000001.1"/>
</dbReference>
<dbReference type="SMART" id="SM00382">
    <property type="entry name" value="AAA"/>
    <property type="match status" value="1"/>
</dbReference>
<protein>
    <submittedName>
        <fullName evidence="6">Dipeptide/oligopeptide/nickel ABC transporter ATP-binding protein</fullName>
    </submittedName>
</protein>
<comment type="caution">
    <text evidence="6">The sequence shown here is derived from an EMBL/GenBank/DDBJ whole genome shotgun (WGS) entry which is preliminary data.</text>
</comment>
<dbReference type="PANTHER" id="PTHR43776:SF7">
    <property type="entry name" value="D,D-DIPEPTIDE TRANSPORT ATP-BINDING PROTEIN DDPF-RELATED"/>
    <property type="match status" value="1"/>
</dbReference>
<evidence type="ECO:0000256" key="3">
    <source>
        <dbReference type="ARBA" id="ARBA00022741"/>
    </source>
</evidence>
<reference evidence="6" key="1">
    <citation type="journal article" date="2014" name="Int. J. Syst. Evol. Microbiol.">
        <title>Complete genome sequence of Corynebacterium casei LMG S-19264T (=DSM 44701T), isolated from a smear-ripened cheese.</title>
        <authorList>
            <consortium name="US DOE Joint Genome Institute (JGI-PGF)"/>
            <person name="Walter F."/>
            <person name="Albersmeier A."/>
            <person name="Kalinowski J."/>
            <person name="Ruckert C."/>
        </authorList>
    </citation>
    <scope>NUCLEOTIDE SEQUENCE</scope>
    <source>
        <strain evidence="6">CGMCC 4.7308</strain>
    </source>
</reference>
<dbReference type="EMBL" id="BMNA01000001">
    <property type="protein sequence ID" value="GGL90198.1"/>
    <property type="molecule type" value="Genomic_DNA"/>
</dbReference>
<dbReference type="AlphaFoldDB" id="A0A917SPK9"/>
<dbReference type="InterPro" id="IPR050319">
    <property type="entry name" value="ABC_transp_ATP-bind"/>
</dbReference>
<dbReference type="Gene3D" id="3.40.50.300">
    <property type="entry name" value="P-loop containing nucleotide triphosphate hydrolases"/>
    <property type="match status" value="1"/>
</dbReference>
<keyword evidence="7" id="KW-1185">Reference proteome</keyword>
<keyword evidence="2" id="KW-0813">Transport</keyword>
<accession>A0A917SPK9</accession>
<sequence length="303" mass="33358">MSTDRSDTSTAVPPLVVENARKVYRQRGGRKVAAVDGVSFTVEPGAAVGLVGASGSGKSTLAGMVTGSERPTEGSVRFGDLEVGRLGRRELRSYHSRVQMIFQDPYGALNPLHTVGYTVVRPVTNFLHLDGRGAHERVVELLETVGLTPPEQYLGKLPHQLSGGQRQRVLIARALACEPELLVADEPVSMLDVSLRADILRLLAQLRQDRGLSLLYITHDLLSARVVTDQLLVLNKGRVVERGETKQILQHPQDEYTVTLLDAIPRVGARRQRSRDERTPNERPSDVVVVRGAHPMTREQRHG</sequence>
<evidence type="ECO:0000313" key="7">
    <source>
        <dbReference type="Proteomes" id="UP000655208"/>
    </source>
</evidence>
<dbReference type="InterPro" id="IPR027417">
    <property type="entry name" value="P-loop_NTPase"/>
</dbReference>
<evidence type="ECO:0000313" key="6">
    <source>
        <dbReference type="EMBL" id="GGL90198.1"/>
    </source>
</evidence>
<evidence type="ECO:0000256" key="1">
    <source>
        <dbReference type="ARBA" id="ARBA00005417"/>
    </source>
</evidence>
<evidence type="ECO:0000256" key="4">
    <source>
        <dbReference type="ARBA" id="ARBA00022840"/>
    </source>
</evidence>
<dbReference type="PROSITE" id="PS50893">
    <property type="entry name" value="ABC_TRANSPORTER_2"/>
    <property type="match status" value="1"/>
</dbReference>
<evidence type="ECO:0000256" key="2">
    <source>
        <dbReference type="ARBA" id="ARBA00022448"/>
    </source>
</evidence>
<name>A0A917SPK9_9ACTN</name>
<dbReference type="GO" id="GO:0016887">
    <property type="term" value="F:ATP hydrolysis activity"/>
    <property type="evidence" value="ECO:0007669"/>
    <property type="project" value="InterPro"/>
</dbReference>
<keyword evidence="3" id="KW-0547">Nucleotide-binding</keyword>
<reference evidence="6" key="2">
    <citation type="submission" date="2020-09" db="EMBL/GenBank/DDBJ databases">
        <authorList>
            <person name="Sun Q."/>
            <person name="Zhou Y."/>
        </authorList>
    </citation>
    <scope>NUCLEOTIDE SEQUENCE</scope>
    <source>
        <strain evidence="6">CGMCC 4.7308</strain>
    </source>
</reference>
<dbReference type="CDD" id="cd03257">
    <property type="entry name" value="ABC_NikE_OppD_transporters"/>
    <property type="match status" value="1"/>
</dbReference>
<gene>
    <name evidence="6" type="ORF">GCM10011594_07330</name>
</gene>